<evidence type="ECO:0000256" key="4">
    <source>
        <dbReference type="PROSITE-ProRule" id="PRU00335"/>
    </source>
</evidence>
<sequence>MKKQKPKEDLKVLILEAAKKLFVQQGYESTSIRKIAQEIGFSPTSIYLHYKDKNDLIYNLHQVGFGLLRDRFMPLVVVEDPYERLKAAGKNYIEFALDNPEYYEVMFMMREPMDFLNHNCDEEHWLEGERVLDFLRNTVLECQSKGYFQGMQAEDVTLQAWATVHGLVSLYLTQHLDHVIDVIGAKSSSKEMIYSSFQVLLKLMLDAK</sequence>
<protein>
    <submittedName>
        <fullName evidence="6">TetR/AcrR family transcriptional regulator</fullName>
    </submittedName>
</protein>
<dbReference type="InterPro" id="IPR025996">
    <property type="entry name" value="MT1864/Rv1816-like_C"/>
</dbReference>
<keyword evidence="1" id="KW-0805">Transcription regulation</keyword>
<evidence type="ECO:0000313" key="7">
    <source>
        <dbReference type="Proteomes" id="UP001500101"/>
    </source>
</evidence>
<dbReference type="Pfam" id="PF13305">
    <property type="entry name" value="TetR_C_33"/>
    <property type="match status" value="1"/>
</dbReference>
<organism evidence="6 7">
    <name type="scientific">Sphingobacterium kyonggiense</name>
    <dbReference type="NCBI Taxonomy" id="714075"/>
    <lineage>
        <taxon>Bacteria</taxon>
        <taxon>Pseudomonadati</taxon>
        <taxon>Bacteroidota</taxon>
        <taxon>Sphingobacteriia</taxon>
        <taxon>Sphingobacteriales</taxon>
        <taxon>Sphingobacteriaceae</taxon>
        <taxon>Sphingobacterium</taxon>
    </lineage>
</organism>
<keyword evidence="3" id="KW-0804">Transcription</keyword>
<evidence type="ECO:0000256" key="1">
    <source>
        <dbReference type="ARBA" id="ARBA00023015"/>
    </source>
</evidence>
<dbReference type="RefSeq" id="WP_344673689.1">
    <property type="nucleotide sequence ID" value="NZ_BAAAZI010000006.1"/>
</dbReference>
<dbReference type="PRINTS" id="PR00455">
    <property type="entry name" value="HTHTETR"/>
</dbReference>
<keyword evidence="7" id="KW-1185">Reference proteome</keyword>
<dbReference type="SUPFAM" id="SSF46689">
    <property type="entry name" value="Homeodomain-like"/>
    <property type="match status" value="1"/>
</dbReference>
<dbReference type="PROSITE" id="PS50977">
    <property type="entry name" value="HTH_TETR_2"/>
    <property type="match status" value="1"/>
</dbReference>
<dbReference type="InterPro" id="IPR036271">
    <property type="entry name" value="Tet_transcr_reg_TetR-rel_C_sf"/>
</dbReference>
<dbReference type="InterPro" id="IPR009057">
    <property type="entry name" value="Homeodomain-like_sf"/>
</dbReference>
<evidence type="ECO:0000256" key="3">
    <source>
        <dbReference type="ARBA" id="ARBA00023163"/>
    </source>
</evidence>
<accession>A0ABP7YI38</accession>
<comment type="caution">
    <text evidence="6">The sequence shown here is derived from an EMBL/GenBank/DDBJ whole genome shotgun (WGS) entry which is preliminary data.</text>
</comment>
<feature type="DNA-binding region" description="H-T-H motif" evidence="4">
    <location>
        <begin position="31"/>
        <end position="50"/>
    </location>
</feature>
<dbReference type="Pfam" id="PF00440">
    <property type="entry name" value="TetR_N"/>
    <property type="match status" value="1"/>
</dbReference>
<dbReference type="EMBL" id="BAAAZI010000006">
    <property type="protein sequence ID" value="GAA4136546.1"/>
    <property type="molecule type" value="Genomic_DNA"/>
</dbReference>
<dbReference type="PANTHER" id="PTHR43479">
    <property type="entry name" value="ACREF/ENVCD OPERON REPRESSOR-RELATED"/>
    <property type="match status" value="1"/>
</dbReference>
<evidence type="ECO:0000313" key="6">
    <source>
        <dbReference type="EMBL" id="GAA4136546.1"/>
    </source>
</evidence>
<feature type="domain" description="HTH tetR-type" evidence="5">
    <location>
        <begin position="8"/>
        <end position="68"/>
    </location>
</feature>
<name>A0ABP7YI38_9SPHI</name>
<keyword evidence="2 4" id="KW-0238">DNA-binding</keyword>
<proteinExistence type="predicted"/>
<dbReference type="Gene3D" id="1.10.357.10">
    <property type="entry name" value="Tetracycline Repressor, domain 2"/>
    <property type="match status" value="1"/>
</dbReference>
<evidence type="ECO:0000259" key="5">
    <source>
        <dbReference type="PROSITE" id="PS50977"/>
    </source>
</evidence>
<dbReference type="SUPFAM" id="SSF48498">
    <property type="entry name" value="Tetracyclin repressor-like, C-terminal domain"/>
    <property type="match status" value="1"/>
</dbReference>
<reference evidence="7" key="1">
    <citation type="journal article" date="2019" name="Int. J. Syst. Evol. Microbiol.">
        <title>The Global Catalogue of Microorganisms (GCM) 10K type strain sequencing project: providing services to taxonomists for standard genome sequencing and annotation.</title>
        <authorList>
            <consortium name="The Broad Institute Genomics Platform"/>
            <consortium name="The Broad Institute Genome Sequencing Center for Infectious Disease"/>
            <person name="Wu L."/>
            <person name="Ma J."/>
        </authorList>
    </citation>
    <scope>NUCLEOTIDE SEQUENCE [LARGE SCALE GENOMIC DNA]</scope>
    <source>
        <strain evidence="7">JCM 16704</strain>
    </source>
</reference>
<dbReference type="InterPro" id="IPR001647">
    <property type="entry name" value="HTH_TetR"/>
</dbReference>
<dbReference type="PANTHER" id="PTHR43479:SF11">
    <property type="entry name" value="ACREF_ENVCD OPERON REPRESSOR-RELATED"/>
    <property type="match status" value="1"/>
</dbReference>
<dbReference type="InterPro" id="IPR050624">
    <property type="entry name" value="HTH-type_Tx_Regulator"/>
</dbReference>
<dbReference type="Proteomes" id="UP001500101">
    <property type="component" value="Unassembled WGS sequence"/>
</dbReference>
<evidence type="ECO:0000256" key="2">
    <source>
        <dbReference type="ARBA" id="ARBA00023125"/>
    </source>
</evidence>
<gene>
    <name evidence="6" type="ORF">GCM10022216_11770</name>
</gene>